<dbReference type="AlphaFoldDB" id="A0A1H0H157"/>
<dbReference type="Pfam" id="PF06904">
    <property type="entry name" value="Extensin-like_C"/>
    <property type="match status" value="1"/>
</dbReference>
<feature type="domain" description="Extensin-like C-terminal" evidence="3">
    <location>
        <begin position="99"/>
        <end position="252"/>
    </location>
</feature>
<feature type="signal peptide" evidence="2">
    <location>
        <begin position="1"/>
        <end position="18"/>
    </location>
</feature>
<gene>
    <name evidence="4" type="ORF">SAMN05444142_102475</name>
</gene>
<name>A0A1H0H157_9RHOB</name>
<dbReference type="RefSeq" id="WP_149788133.1">
    <property type="nucleotide sequence ID" value="NZ_FNIO01000003.1"/>
</dbReference>
<reference evidence="4 5" key="1">
    <citation type="submission" date="2016-11" db="EMBL/GenBank/DDBJ databases">
        <authorList>
            <person name="Varghese N."/>
            <person name="Submissions S."/>
        </authorList>
    </citation>
    <scope>NUCLEOTIDE SEQUENCE [LARGE SCALE GENOMIC DNA]</scope>
    <source>
        <strain evidence="4 5">DSM 29620</strain>
    </source>
</reference>
<accession>A0A1H0H157</accession>
<dbReference type="EMBL" id="FQZZ01000002">
    <property type="protein sequence ID" value="SHJ94509.1"/>
    <property type="molecule type" value="Genomic_DNA"/>
</dbReference>
<keyword evidence="2" id="KW-0732">Signal</keyword>
<dbReference type="Proteomes" id="UP000324252">
    <property type="component" value="Unassembled WGS sequence"/>
</dbReference>
<keyword evidence="5" id="KW-1185">Reference proteome</keyword>
<dbReference type="OrthoDB" id="9809788at2"/>
<evidence type="ECO:0000313" key="4">
    <source>
        <dbReference type="EMBL" id="SHJ94509.1"/>
    </source>
</evidence>
<feature type="region of interest" description="Disordered" evidence="1">
    <location>
        <begin position="19"/>
        <end position="53"/>
    </location>
</feature>
<evidence type="ECO:0000256" key="2">
    <source>
        <dbReference type="SAM" id="SignalP"/>
    </source>
</evidence>
<feature type="chain" id="PRO_5015064573" evidence="2">
    <location>
        <begin position="19"/>
        <end position="252"/>
    </location>
</feature>
<evidence type="ECO:0000256" key="1">
    <source>
        <dbReference type="SAM" id="MobiDB-lite"/>
    </source>
</evidence>
<evidence type="ECO:0000313" key="5">
    <source>
        <dbReference type="Proteomes" id="UP000324252"/>
    </source>
</evidence>
<organism evidence="4 5">
    <name type="scientific">Lutimaribacter pacificus</name>
    <dbReference type="NCBI Taxonomy" id="391948"/>
    <lineage>
        <taxon>Bacteria</taxon>
        <taxon>Pseudomonadati</taxon>
        <taxon>Pseudomonadota</taxon>
        <taxon>Alphaproteobacteria</taxon>
        <taxon>Rhodobacterales</taxon>
        <taxon>Roseobacteraceae</taxon>
        <taxon>Lutimaribacter</taxon>
    </lineage>
</organism>
<sequence>MRAAALILALAVAGAARADAPEQSLRPVPRAASAETAPAGDAATGQGQGMRGFFRSLRPQPRSARVEDQARVTRAALRRGAVCGDVDLQGDAVGRVSGQMGGCGIDQAVRLKSISGVRLSTPAVMDCGTARALKSWVAGGMRPAVGSHGGGVDSIRVMASYACRTRNSQKGAKVSEHGKGRALDIGGFALRNGTEISVLRDWGRGSEGRILRQMHRSACGPFGTVLGPEANRFHRDHFHFDTARYRKGSYCK</sequence>
<protein>
    <submittedName>
        <fullName evidence="4">Uncharacterized conserved protein</fullName>
    </submittedName>
</protein>
<dbReference type="InterPro" id="IPR009683">
    <property type="entry name" value="Extensin-like_C"/>
</dbReference>
<proteinExistence type="predicted"/>
<evidence type="ECO:0000259" key="3">
    <source>
        <dbReference type="Pfam" id="PF06904"/>
    </source>
</evidence>